<sequence>MHPAASVIFFTTASGAGYGLLFLLGLAGAAGLVPASLAFGLVGFTVALGLITAGLMASTFHLGHPERAWRALSQWRSSWLSREGVAAVATYLPAGLFALGWVVFGTAGGVWGLFGLLASLGAVATVLCTGMIYASLPTIRQWRHPLTVPGYLAIGLYTGALLMALLTAAFGGSVQIFLWLAVVAGIGVAALKLAYWQSIDSGAPAATAESATGLGRLGRVRLLEAPTTSQNFVMREMGYRVARKHAHKLRAIAGAVGVAAPVVLLLIGAVAGEDADVVPLFLAALAGSAGAVVERWLFFAEATHVVTTYYGAEAA</sequence>
<dbReference type="GO" id="GO:0009389">
    <property type="term" value="F:dimethyl sulfoxide reductase activity"/>
    <property type="evidence" value="ECO:0007669"/>
    <property type="project" value="TreeGrafter"/>
</dbReference>
<feature type="transmembrane region" description="Helical" evidence="1">
    <location>
        <begin position="38"/>
        <end position="63"/>
    </location>
</feature>
<feature type="transmembrane region" description="Helical" evidence="1">
    <location>
        <begin position="110"/>
        <end position="136"/>
    </location>
</feature>
<keyword evidence="1" id="KW-0472">Membrane</keyword>
<reference evidence="2" key="1">
    <citation type="journal article" date="2014" name="Int. J. Syst. Evol. Microbiol.">
        <title>Complete genome sequence of Corynebacterium casei LMG S-19264T (=DSM 44701T), isolated from a smear-ripened cheese.</title>
        <authorList>
            <consortium name="US DOE Joint Genome Institute (JGI-PGF)"/>
            <person name="Walter F."/>
            <person name="Albersmeier A."/>
            <person name="Kalinowski J."/>
            <person name="Ruckert C."/>
        </authorList>
    </citation>
    <scope>NUCLEOTIDE SEQUENCE</scope>
    <source>
        <strain evidence="2">KCTC 42651</strain>
    </source>
</reference>
<keyword evidence="3" id="KW-1185">Reference proteome</keyword>
<dbReference type="InterPro" id="IPR007059">
    <property type="entry name" value="DmsC"/>
</dbReference>
<reference evidence="2" key="2">
    <citation type="submission" date="2020-09" db="EMBL/GenBank/DDBJ databases">
        <authorList>
            <person name="Sun Q."/>
            <person name="Kim S."/>
        </authorList>
    </citation>
    <scope>NUCLEOTIDE SEQUENCE</scope>
    <source>
        <strain evidence="2">KCTC 42651</strain>
    </source>
</reference>
<feature type="transmembrane region" description="Helical" evidence="1">
    <location>
        <begin position="176"/>
        <end position="195"/>
    </location>
</feature>
<dbReference type="AlphaFoldDB" id="A0A918XU14"/>
<evidence type="ECO:0000256" key="1">
    <source>
        <dbReference type="SAM" id="Phobius"/>
    </source>
</evidence>
<keyword evidence="1" id="KW-0812">Transmembrane</keyword>
<feature type="transmembrane region" description="Helical" evidence="1">
    <location>
        <begin position="249"/>
        <end position="271"/>
    </location>
</feature>
<feature type="transmembrane region" description="Helical" evidence="1">
    <location>
        <begin position="84"/>
        <end position="104"/>
    </location>
</feature>
<dbReference type="GO" id="GO:0019645">
    <property type="term" value="P:anaerobic electron transport chain"/>
    <property type="evidence" value="ECO:0007669"/>
    <property type="project" value="InterPro"/>
</dbReference>
<dbReference type="PANTHER" id="PTHR38095:SF1">
    <property type="entry name" value="ANAEROBIC DIMETHYL SULFOXIDE REDUCTASE CHAIN YNFH"/>
    <property type="match status" value="1"/>
</dbReference>
<protein>
    <submittedName>
        <fullName evidence="2">DMSO reductase</fullName>
    </submittedName>
</protein>
<dbReference type="Pfam" id="PF04976">
    <property type="entry name" value="DmsC"/>
    <property type="match status" value="1"/>
</dbReference>
<dbReference type="Proteomes" id="UP000630353">
    <property type="component" value="Unassembled WGS sequence"/>
</dbReference>
<dbReference type="PANTHER" id="PTHR38095">
    <property type="entry name" value="ANAEROBIC DIMETHYL SULFOXIDE REDUCTASE CHAIN YNFH"/>
    <property type="match status" value="1"/>
</dbReference>
<dbReference type="RefSeq" id="WP_189991086.1">
    <property type="nucleotide sequence ID" value="NZ_BMZS01000007.1"/>
</dbReference>
<gene>
    <name evidence="2" type="ORF">GCM10017083_30430</name>
</gene>
<evidence type="ECO:0000313" key="3">
    <source>
        <dbReference type="Proteomes" id="UP000630353"/>
    </source>
</evidence>
<feature type="transmembrane region" description="Helical" evidence="1">
    <location>
        <begin position="148"/>
        <end position="170"/>
    </location>
</feature>
<evidence type="ECO:0000313" key="2">
    <source>
        <dbReference type="EMBL" id="GHD53728.1"/>
    </source>
</evidence>
<accession>A0A918XU14</accession>
<dbReference type="GO" id="GO:0005886">
    <property type="term" value="C:plasma membrane"/>
    <property type="evidence" value="ECO:0007669"/>
    <property type="project" value="TreeGrafter"/>
</dbReference>
<feature type="transmembrane region" description="Helical" evidence="1">
    <location>
        <begin position="277"/>
        <end position="298"/>
    </location>
</feature>
<name>A0A918XU14_9PROT</name>
<feature type="transmembrane region" description="Helical" evidence="1">
    <location>
        <begin position="7"/>
        <end position="32"/>
    </location>
</feature>
<dbReference type="EMBL" id="BMZS01000007">
    <property type="protein sequence ID" value="GHD53728.1"/>
    <property type="molecule type" value="Genomic_DNA"/>
</dbReference>
<comment type="caution">
    <text evidence="2">The sequence shown here is derived from an EMBL/GenBank/DDBJ whole genome shotgun (WGS) entry which is preliminary data.</text>
</comment>
<keyword evidence="1" id="KW-1133">Transmembrane helix</keyword>
<proteinExistence type="predicted"/>
<dbReference type="GO" id="GO:0009390">
    <property type="term" value="C:dimethyl sulfoxide reductase complex"/>
    <property type="evidence" value="ECO:0007669"/>
    <property type="project" value="TreeGrafter"/>
</dbReference>
<organism evidence="2 3">
    <name type="scientific">Thalassobaculum fulvum</name>
    <dbReference type="NCBI Taxonomy" id="1633335"/>
    <lineage>
        <taxon>Bacteria</taxon>
        <taxon>Pseudomonadati</taxon>
        <taxon>Pseudomonadota</taxon>
        <taxon>Alphaproteobacteria</taxon>
        <taxon>Rhodospirillales</taxon>
        <taxon>Thalassobaculaceae</taxon>
        <taxon>Thalassobaculum</taxon>
    </lineage>
</organism>